<reference evidence="12 13" key="1">
    <citation type="submission" date="2023-12" db="EMBL/GenBank/DDBJ databases">
        <title>Genome sequencing and assembly of bacterial species from a model synthetic community.</title>
        <authorList>
            <person name="Hogle S.L."/>
        </authorList>
    </citation>
    <scope>NUCLEOTIDE SEQUENCE [LARGE SCALE GENOMIC DNA]</scope>
    <source>
        <strain evidence="12 13">HAMBI 2494</strain>
    </source>
</reference>
<dbReference type="RefSeq" id="WP_232833248.1">
    <property type="nucleotide sequence ID" value="NZ_CP139965.1"/>
</dbReference>
<keyword evidence="2" id="KW-0963">Cytoplasm</keyword>
<keyword evidence="3 8" id="KW-0597">Phosphoprotein</keyword>
<keyword evidence="6 9" id="KW-0238">DNA-binding</keyword>
<keyword evidence="4" id="KW-0902">Two-component regulatory system</keyword>
<gene>
    <name evidence="12" type="ORF">U0042_01695</name>
</gene>
<comment type="subcellular location">
    <subcellularLocation>
        <location evidence="1">Cytoplasm</location>
    </subcellularLocation>
</comment>
<dbReference type="Gene3D" id="1.10.10.10">
    <property type="entry name" value="Winged helix-like DNA-binding domain superfamily/Winged helix DNA-binding domain"/>
    <property type="match status" value="1"/>
</dbReference>
<evidence type="ECO:0000259" key="10">
    <source>
        <dbReference type="PROSITE" id="PS50110"/>
    </source>
</evidence>
<feature type="modified residue" description="4-aspartylphosphate" evidence="8">
    <location>
        <position position="63"/>
    </location>
</feature>
<evidence type="ECO:0000313" key="12">
    <source>
        <dbReference type="EMBL" id="WQD78448.1"/>
    </source>
</evidence>
<dbReference type="PROSITE" id="PS50110">
    <property type="entry name" value="RESPONSE_REGULATORY"/>
    <property type="match status" value="1"/>
</dbReference>
<sequence>MHSPSLCRNVRLAVVTGSASLFGLVDACFGEDGATCVHFADSAALARAAAASNQPTFSAILMDAQSDAASSPPALAQRRAHERSRVPLIAVGIRGGLDAAEQLLDAGADEVVLSPVDSRELVLRVHLALRRTRGDEGFAHAEDRLVVGAYGLNRRTCTVHIGMQTIDLTPREFAVAWILFSRCGEYVSRRQMAGAVWSSSDDIVGRTLEQHIYKLRKKLALNGTHGVQLRAVYARGYRLDMADAATSAEVA</sequence>
<dbReference type="PANTHER" id="PTHR48111:SF35">
    <property type="entry name" value="TRANSCRIPTIONAL REGULATORY PROTEIN QSEB"/>
    <property type="match status" value="1"/>
</dbReference>
<proteinExistence type="predicted"/>
<dbReference type="PANTHER" id="PTHR48111">
    <property type="entry name" value="REGULATOR OF RPOS"/>
    <property type="match status" value="1"/>
</dbReference>
<feature type="domain" description="Response regulatory" evidence="10">
    <location>
        <begin position="11"/>
        <end position="129"/>
    </location>
</feature>
<name>A0ABZ0WM59_9BURK</name>
<evidence type="ECO:0000256" key="1">
    <source>
        <dbReference type="ARBA" id="ARBA00004496"/>
    </source>
</evidence>
<protein>
    <submittedName>
        <fullName evidence="12">Response regulator transcription factor</fullName>
    </submittedName>
</protein>
<evidence type="ECO:0000256" key="3">
    <source>
        <dbReference type="ARBA" id="ARBA00022553"/>
    </source>
</evidence>
<dbReference type="SUPFAM" id="SSF52172">
    <property type="entry name" value="CheY-like"/>
    <property type="match status" value="1"/>
</dbReference>
<dbReference type="SUPFAM" id="SSF46894">
    <property type="entry name" value="C-terminal effector domain of the bipartite response regulators"/>
    <property type="match status" value="1"/>
</dbReference>
<accession>A0ABZ0WM59</accession>
<dbReference type="Gene3D" id="3.40.50.2300">
    <property type="match status" value="1"/>
</dbReference>
<evidence type="ECO:0000256" key="6">
    <source>
        <dbReference type="ARBA" id="ARBA00023125"/>
    </source>
</evidence>
<dbReference type="InterPro" id="IPR039420">
    <property type="entry name" value="WalR-like"/>
</dbReference>
<evidence type="ECO:0000256" key="5">
    <source>
        <dbReference type="ARBA" id="ARBA00023015"/>
    </source>
</evidence>
<feature type="DNA-binding region" description="OmpR/PhoB-type" evidence="9">
    <location>
        <begin position="142"/>
        <end position="241"/>
    </location>
</feature>
<keyword evidence="7" id="KW-0804">Transcription</keyword>
<feature type="domain" description="OmpR/PhoB-type" evidence="11">
    <location>
        <begin position="142"/>
        <end position="241"/>
    </location>
</feature>
<dbReference type="PROSITE" id="PS51755">
    <property type="entry name" value="OMPR_PHOB"/>
    <property type="match status" value="1"/>
</dbReference>
<evidence type="ECO:0000259" key="11">
    <source>
        <dbReference type="PROSITE" id="PS51755"/>
    </source>
</evidence>
<dbReference type="Pfam" id="PF00486">
    <property type="entry name" value="Trans_reg_C"/>
    <property type="match status" value="1"/>
</dbReference>
<evidence type="ECO:0000256" key="2">
    <source>
        <dbReference type="ARBA" id="ARBA00022490"/>
    </source>
</evidence>
<dbReference type="CDD" id="cd00383">
    <property type="entry name" value="trans_reg_C"/>
    <property type="match status" value="1"/>
</dbReference>
<keyword evidence="13" id="KW-1185">Reference proteome</keyword>
<evidence type="ECO:0000256" key="8">
    <source>
        <dbReference type="PROSITE-ProRule" id="PRU00169"/>
    </source>
</evidence>
<dbReference type="EMBL" id="CP139965">
    <property type="protein sequence ID" value="WQD78448.1"/>
    <property type="molecule type" value="Genomic_DNA"/>
</dbReference>
<dbReference type="InterPro" id="IPR001867">
    <property type="entry name" value="OmpR/PhoB-type_DNA-bd"/>
</dbReference>
<evidence type="ECO:0000313" key="13">
    <source>
        <dbReference type="Proteomes" id="UP001325479"/>
    </source>
</evidence>
<dbReference type="InterPro" id="IPR036388">
    <property type="entry name" value="WH-like_DNA-bd_sf"/>
</dbReference>
<evidence type="ECO:0000256" key="4">
    <source>
        <dbReference type="ARBA" id="ARBA00023012"/>
    </source>
</evidence>
<dbReference type="InterPro" id="IPR016032">
    <property type="entry name" value="Sig_transdc_resp-reg_C-effctor"/>
</dbReference>
<evidence type="ECO:0000256" key="7">
    <source>
        <dbReference type="ARBA" id="ARBA00023163"/>
    </source>
</evidence>
<dbReference type="SMART" id="SM00862">
    <property type="entry name" value="Trans_reg_C"/>
    <property type="match status" value="1"/>
</dbReference>
<organism evidence="12 13">
    <name type="scientific">Paraburkholderia kururiensis</name>
    <dbReference type="NCBI Taxonomy" id="984307"/>
    <lineage>
        <taxon>Bacteria</taxon>
        <taxon>Pseudomonadati</taxon>
        <taxon>Pseudomonadota</taxon>
        <taxon>Betaproteobacteria</taxon>
        <taxon>Burkholderiales</taxon>
        <taxon>Burkholderiaceae</taxon>
        <taxon>Paraburkholderia</taxon>
    </lineage>
</organism>
<dbReference type="InterPro" id="IPR011006">
    <property type="entry name" value="CheY-like_superfamily"/>
</dbReference>
<dbReference type="Proteomes" id="UP001325479">
    <property type="component" value="Chromosome"/>
</dbReference>
<evidence type="ECO:0000256" key="9">
    <source>
        <dbReference type="PROSITE-ProRule" id="PRU01091"/>
    </source>
</evidence>
<dbReference type="InterPro" id="IPR001789">
    <property type="entry name" value="Sig_transdc_resp-reg_receiver"/>
</dbReference>
<keyword evidence="5" id="KW-0805">Transcription regulation</keyword>